<evidence type="ECO:0000313" key="1">
    <source>
        <dbReference type="EMBL" id="MCM2374722.1"/>
    </source>
</evidence>
<protein>
    <recommendedName>
        <fullName evidence="3">Secreted protein</fullName>
    </recommendedName>
</protein>
<accession>A0ABT0UCH4</accession>
<sequence length="153" mass="18111">MKFVRPLTVAALLLLFGWFAFVATQYTRYRNRMRVIARELHMEYRTFYVVAEPLEPTTSVDGEERLLVVGESSENYLLCSIVRNPQYTDIRGRWKVDEVFRPDRQPENPRLPIWEPLDHFPTELDLERFRSLALKEPWVTWDRPEGTDPQPGG</sequence>
<dbReference type="Proteomes" id="UP001202961">
    <property type="component" value="Unassembled WGS sequence"/>
</dbReference>
<name>A0ABT0UCH4_9BACT</name>
<reference evidence="1 2" key="1">
    <citation type="journal article" date="2022" name="Syst. Appl. Microbiol.">
        <title>Rhodopirellula aestuarii sp. nov., a novel member of the genus Rhodopirellula isolated from brackish sediments collected in the Tagus River estuary, Portugal.</title>
        <authorList>
            <person name="Vitorino I.R."/>
            <person name="Klimek D."/>
            <person name="Calusinska M."/>
            <person name="Lobo-da-Cunha A."/>
            <person name="Vasconcelos V."/>
            <person name="Lage O.M."/>
        </authorList>
    </citation>
    <scope>NUCLEOTIDE SEQUENCE [LARGE SCALE GENOMIC DNA]</scope>
    <source>
        <strain evidence="1 2">ICT_H3.1</strain>
    </source>
</reference>
<keyword evidence="2" id="KW-1185">Reference proteome</keyword>
<organism evidence="1 2">
    <name type="scientific">Aporhodopirellula aestuarii</name>
    <dbReference type="NCBI Taxonomy" id="2950107"/>
    <lineage>
        <taxon>Bacteria</taxon>
        <taxon>Pseudomonadati</taxon>
        <taxon>Planctomycetota</taxon>
        <taxon>Planctomycetia</taxon>
        <taxon>Pirellulales</taxon>
        <taxon>Pirellulaceae</taxon>
        <taxon>Aporhodopirellula</taxon>
    </lineage>
</organism>
<evidence type="ECO:0008006" key="3">
    <source>
        <dbReference type="Google" id="ProtNLM"/>
    </source>
</evidence>
<dbReference type="EMBL" id="JAMQBK010000097">
    <property type="protein sequence ID" value="MCM2374722.1"/>
    <property type="molecule type" value="Genomic_DNA"/>
</dbReference>
<evidence type="ECO:0000313" key="2">
    <source>
        <dbReference type="Proteomes" id="UP001202961"/>
    </source>
</evidence>
<proteinExistence type="predicted"/>
<gene>
    <name evidence="1" type="ORF">NB063_29210</name>
</gene>
<comment type="caution">
    <text evidence="1">The sequence shown here is derived from an EMBL/GenBank/DDBJ whole genome shotgun (WGS) entry which is preliminary data.</text>
</comment>